<sequence>MSQEHESGSEKDVDGEGEEDVTEENFDIEQCWVIKGRKRTWVPETVMKLNEPYIKLSKFDRGFVHFCLSKPMSSTSKHGQEPANANTPSFDNLLQMRIAASVKAAQEQMEMEESQEVVLTQFLELQNWDPKEGVILTNPHEASTELINFVVGFFRLTPADQIEVLAATSALCDHEQIGKGDVVISTRNFVGEVWFHMHVRSQQVTGFYTVLSKWESLGGNRFRICNNPSIVLTNELVKSLPFRKESDLALVVP</sequence>
<evidence type="ECO:0000256" key="1">
    <source>
        <dbReference type="SAM" id="MobiDB-lite"/>
    </source>
</evidence>
<keyword evidence="4" id="KW-1185">Reference proteome</keyword>
<protein>
    <submittedName>
        <fullName evidence="3">Uncharacterized protein</fullName>
    </submittedName>
</protein>
<reference evidence="3 4" key="1">
    <citation type="submission" date="2024-02" db="EMBL/GenBank/DDBJ databases">
        <authorList>
            <person name="Chen Y."/>
            <person name="Shah S."/>
            <person name="Dougan E. K."/>
            <person name="Thang M."/>
            <person name="Chan C."/>
        </authorList>
    </citation>
    <scope>NUCLEOTIDE SEQUENCE [LARGE SCALE GENOMIC DNA]</scope>
</reference>
<evidence type="ECO:0000313" key="3">
    <source>
        <dbReference type="EMBL" id="CAK9029920.1"/>
    </source>
</evidence>
<comment type="caution">
    <text evidence="3">The sequence shown here is derived from an EMBL/GenBank/DDBJ whole genome shotgun (WGS) entry which is preliminary data.</text>
</comment>
<feature type="compositionally biased region" description="Basic and acidic residues" evidence="1">
    <location>
        <begin position="1"/>
        <end position="14"/>
    </location>
</feature>
<accession>A0ABP0KSU3</accession>
<dbReference type="EMBL" id="CAXAMM010012780">
    <property type="protein sequence ID" value="CAK9029714.1"/>
    <property type="molecule type" value="Genomic_DNA"/>
</dbReference>
<organism evidence="3 4">
    <name type="scientific">Durusdinium trenchii</name>
    <dbReference type="NCBI Taxonomy" id="1381693"/>
    <lineage>
        <taxon>Eukaryota</taxon>
        <taxon>Sar</taxon>
        <taxon>Alveolata</taxon>
        <taxon>Dinophyceae</taxon>
        <taxon>Suessiales</taxon>
        <taxon>Symbiodiniaceae</taxon>
        <taxon>Durusdinium</taxon>
    </lineage>
</organism>
<name>A0ABP0KSU3_9DINO</name>
<feature type="region of interest" description="Disordered" evidence="1">
    <location>
        <begin position="1"/>
        <end position="23"/>
    </location>
</feature>
<dbReference type="EMBL" id="CAXAMM010012891">
    <property type="protein sequence ID" value="CAK9029920.1"/>
    <property type="molecule type" value="Genomic_DNA"/>
</dbReference>
<proteinExistence type="predicted"/>
<dbReference type="Proteomes" id="UP001642464">
    <property type="component" value="Unassembled WGS sequence"/>
</dbReference>
<evidence type="ECO:0000313" key="2">
    <source>
        <dbReference type="EMBL" id="CAK9029714.1"/>
    </source>
</evidence>
<evidence type="ECO:0000313" key="4">
    <source>
        <dbReference type="Proteomes" id="UP001642464"/>
    </source>
</evidence>
<gene>
    <name evidence="2" type="ORF">SCF082_LOCUS18912</name>
    <name evidence="3" type="ORF">SCF082_LOCUS18996</name>
</gene>